<dbReference type="AlphaFoldDB" id="A0A8H3BP11"/>
<reference evidence="1" key="1">
    <citation type="submission" date="2021-01" db="EMBL/GenBank/DDBJ databases">
        <authorList>
            <person name="Kaushik A."/>
        </authorList>
    </citation>
    <scope>NUCLEOTIDE SEQUENCE</scope>
    <source>
        <strain evidence="1">AG6-10EEA</strain>
    </source>
</reference>
<comment type="caution">
    <text evidence="1">The sequence shown here is derived from an EMBL/GenBank/DDBJ whole genome shotgun (WGS) entry which is preliminary data.</text>
</comment>
<organism evidence="1 2">
    <name type="scientific">Rhizoctonia solani</name>
    <dbReference type="NCBI Taxonomy" id="456999"/>
    <lineage>
        <taxon>Eukaryota</taxon>
        <taxon>Fungi</taxon>
        <taxon>Dikarya</taxon>
        <taxon>Basidiomycota</taxon>
        <taxon>Agaricomycotina</taxon>
        <taxon>Agaricomycetes</taxon>
        <taxon>Cantharellales</taxon>
        <taxon>Ceratobasidiaceae</taxon>
        <taxon>Rhizoctonia</taxon>
    </lineage>
</organism>
<accession>A0A8H3BP11</accession>
<name>A0A8H3BP11_9AGAM</name>
<protein>
    <submittedName>
        <fullName evidence="1">Uncharacterized protein</fullName>
    </submittedName>
</protein>
<evidence type="ECO:0000313" key="2">
    <source>
        <dbReference type="Proteomes" id="UP000663853"/>
    </source>
</evidence>
<dbReference type="Proteomes" id="UP000663853">
    <property type="component" value="Unassembled WGS sequence"/>
</dbReference>
<proteinExistence type="predicted"/>
<dbReference type="EMBL" id="CAJMXA010001433">
    <property type="protein sequence ID" value="CAE6460375.1"/>
    <property type="molecule type" value="Genomic_DNA"/>
</dbReference>
<evidence type="ECO:0000313" key="1">
    <source>
        <dbReference type="EMBL" id="CAE6460375.1"/>
    </source>
</evidence>
<sequence length="77" mass="8677">MAQGYAKPTTTLPLPVFLSLVSSSLETPIIQSIAFGDQGTWFDHVYGFPIETEYARYSPFNNILFNGLDTERLSNWT</sequence>
<gene>
    <name evidence="1" type="ORF">RDB_LOCUS61222</name>
</gene>